<reference evidence="2" key="1">
    <citation type="submission" date="2023-03" db="EMBL/GenBank/DDBJ databases">
        <title>Massive genome expansion in bonnet fungi (Mycena s.s.) driven by repeated elements and novel gene families across ecological guilds.</title>
        <authorList>
            <consortium name="Lawrence Berkeley National Laboratory"/>
            <person name="Harder C.B."/>
            <person name="Miyauchi S."/>
            <person name="Viragh M."/>
            <person name="Kuo A."/>
            <person name="Thoen E."/>
            <person name="Andreopoulos B."/>
            <person name="Lu D."/>
            <person name="Skrede I."/>
            <person name="Drula E."/>
            <person name="Henrissat B."/>
            <person name="Morin E."/>
            <person name="Kohler A."/>
            <person name="Barry K."/>
            <person name="LaButti K."/>
            <person name="Morin E."/>
            <person name="Salamov A."/>
            <person name="Lipzen A."/>
            <person name="Mereny Z."/>
            <person name="Hegedus B."/>
            <person name="Baldrian P."/>
            <person name="Stursova M."/>
            <person name="Weitz H."/>
            <person name="Taylor A."/>
            <person name="Grigoriev I.V."/>
            <person name="Nagy L.G."/>
            <person name="Martin F."/>
            <person name="Kauserud H."/>
        </authorList>
    </citation>
    <scope>NUCLEOTIDE SEQUENCE</scope>
    <source>
        <strain evidence="2">CBHHK173m</strain>
    </source>
</reference>
<proteinExistence type="predicted"/>
<evidence type="ECO:0000313" key="2">
    <source>
        <dbReference type="EMBL" id="KAJ7081825.1"/>
    </source>
</evidence>
<gene>
    <name evidence="2" type="ORF">B0H15DRAFT_447122</name>
</gene>
<dbReference type="AlphaFoldDB" id="A0AAD6XKW9"/>
<sequence>MRTKLGSHPSSTLSAYVEEVPTQRMPQDAPGFTAADSQSSIDAEYIETAPGDVLDDGQGQTESTMLPHYPQTCPSYPSRPSERALSFGDGQPSFLANACPADTFAVADENFDSCPHHHLPPSPHQPSPQWPARAHLHSVQTSFFPPSPSPNSSYLTPDWRSSGSETSSIGSSPALSPHRLSSSSPSHFLSELATFPVYSGESSGPYPRSRSSSRSRSHEATHHGGESREHHPAQPSAGSSIAGMDDMLDSLELNDNSAGPSPMSSKQSYHPGFAPYQAQFIPATSLFQVDTTWSDVRTQAYQQQPLPFLSGPETASTLSPISPFADLQSVQPQSHSFHHFSEDSDIGQSESLLPGSHAMSSSSSSAHFQGRPEGGAFGAGQSYSDISFPGASSPPLLYVHPVEDHDRNVVPRPISTQRPSDVSVKDFSTHASDSREDSESQPAVPFRLRVGTDATRRASGARRKNPNSGKYSCDICSSTFTAKHNLRSTSPGFLAMSYSYWPLDRSCQLTQLPQGIHMPEVRDQFCY</sequence>
<feature type="region of interest" description="Disordered" evidence="1">
    <location>
        <begin position="408"/>
        <end position="443"/>
    </location>
</feature>
<evidence type="ECO:0000313" key="3">
    <source>
        <dbReference type="Proteomes" id="UP001222325"/>
    </source>
</evidence>
<feature type="region of interest" description="Disordered" evidence="1">
    <location>
        <begin position="23"/>
        <end position="89"/>
    </location>
</feature>
<feature type="compositionally biased region" description="Low complexity" evidence="1">
    <location>
        <begin position="199"/>
        <end position="214"/>
    </location>
</feature>
<feature type="region of interest" description="Disordered" evidence="1">
    <location>
        <begin position="140"/>
        <end position="183"/>
    </location>
</feature>
<feature type="region of interest" description="Disordered" evidence="1">
    <location>
        <begin position="199"/>
        <end position="270"/>
    </location>
</feature>
<dbReference type="EMBL" id="JARJCN010000048">
    <property type="protein sequence ID" value="KAJ7081825.1"/>
    <property type="molecule type" value="Genomic_DNA"/>
</dbReference>
<accession>A0AAD6XKW9</accession>
<organism evidence="2 3">
    <name type="scientific">Mycena belliarum</name>
    <dbReference type="NCBI Taxonomy" id="1033014"/>
    <lineage>
        <taxon>Eukaryota</taxon>
        <taxon>Fungi</taxon>
        <taxon>Dikarya</taxon>
        <taxon>Basidiomycota</taxon>
        <taxon>Agaricomycotina</taxon>
        <taxon>Agaricomycetes</taxon>
        <taxon>Agaricomycetidae</taxon>
        <taxon>Agaricales</taxon>
        <taxon>Marasmiineae</taxon>
        <taxon>Mycenaceae</taxon>
        <taxon>Mycena</taxon>
    </lineage>
</organism>
<name>A0AAD6XKW9_9AGAR</name>
<feature type="compositionally biased region" description="Basic and acidic residues" evidence="1">
    <location>
        <begin position="216"/>
        <end position="232"/>
    </location>
</feature>
<comment type="caution">
    <text evidence="2">The sequence shown here is derived from an EMBL/GenBank/DDBJ whole genome shotgun (WGS) entry which is preliminary data.</text>
</comment>
<keyword evidence="3" id="KW-1185">Reference proteome</keyword>
<feature type="compositionally biased region" description="Basic and acidic residues" evidence="1">
    <location>
        <begin position="423"/>
        <end position="438"/>
    </location>
</feature>
<feature type="compositionally biased region" description="Low complexity" evidence="1">
    <location>
        <begin position="161"/>
        <end position="183"/>
    </location>
</feature>
<evidence type="ECO:0000256" key="1">
    <source>
        <dbReference type="SAM" id="MobiDB-lite"/>
    </source>
</evidence>
<dbReference type="Proteomes" id="UP001222325">
    <property type="component" value="Unassembled WGS sequence"/>
</dbReference>
<feature type="compositionally biased region" description="Polar residues" evidence="1">
    <location>
        <begin position="253"/>
        <end position="268"/>
    </location>
</feature>
<protein>
    <submittedName>
        <fullName evidence="2">Uncharacterized protein</fullName>
    </submittedName>
</protein>
<feature type="region of interest" description="Disordered" evidence="1">
    <location>
        <begin position="332"/>
        <end position="381"/>
    </location>
</feature>